<sequence length="85" mass="9794">MTQHRKLAHFRHCMQGAAQMRDMALECGDGVTGWFVTPQFLHQQFGGHHAAEAYEQQGEQRAPAWRTEWQVLPVVSRRHGPQNTQ</sequence>
<dbReference type="Proteomes" id="UP000032458">
    <property type="component" value="Unassembled WGS sequence"/>
</dbReference>
<reference evidence="1 2" key="1">
    <citation type="submission" date="2014-09" db="EMBL/GenBank/DDBJ databases">
        <title>Draft genome sequence of Streptomyces natalensis ATCC 27448, producer of the antifungal pimaricin.</title>
        <authorList>
            <person name="Mendes M.V."/>
            <person name="Beites T."/>
            <person name="Pires S."/>
            <person name="Santos C.L."/>
            <person name="Moradas-Ferreira P."/>
        </authorList>
    </citation>
    <scope>NUCLEOTIDE SEQUENCE [LARGE SCALE GENOMIC DNA]</scope>
    <source>
        <strain evidence="1 2">ATCC 27448</strain>
    </source>
</reference>
<evidence type="ECO:0000313" key="2">
    <source>
        <dbReference type="Proteomes" id="UP000032458"/>
    </source>
</evidence>
<name>A0A0D7CJE8_9ACTN</name>
<accession>A0A0D7CJE8</accession>
<organism evidence="1 2">
    <name type="scientific">Streptomyces natalensis ATCC 27448</name>
    <dbReference type="NCBI Taxonomy" id="1240678"/>
    <lineage>
        <taxon>Bacteria</taxon>
        <taxon>Bacillati</taxon>
        <taxon>Actinomycetota</taxon>
        <taxon>Actinomycetes</taxon>
        <taxon>Kitasatosporales</taxon>
        <taxon>Streptomycetaceae</taxon>
        <taxon>Streptomyces</taxon>
    </lineage>
</organism>
<keyword evidence="2" id="KW-1185">Reference proteome</keyword>
<dbReference type="EMBL" id="JRKI01000029">
    <property type="protein sequence ID" value="KIZ15985.1"/>
    <property type="molecule type" value="Genomic_DNA"/>
</dbReference>
<proteinExistence type="predicted"/>
<protein>
    <submittedName>
        <fullName evidence="1">Uncharacterized protein</fullName>
    </submittedName>
</protein>
<evidence type="ECO:0000313" key="1">
    <source>
        <dbReference type="EMBL" id="KIZ15985.1"/>
    </source>
</evidence>
<dbReference type="AlphaFoldDB" id="A0A0D7CJE8"/>
<comment type="caution">
    <text evidence="1">The sequence shown here is derived from an EMBL/GenBank/DDBJ whole genome shotgun (WGS) entry which is preliminary data.</text>
</comment>
<gene>
    <name evidence="1" type="ORF">SNA_22310</name>
</gene>